<feature type="domain" description="HTH luxR-type" evidence="4">
    <location>
        <begin position="183"/>
        <end position="248"/>
    </location>
</feature>
<dbReference type="Gene3D" id="1.10.10.10">
    <property type="entry name" value="Winged helix-like DNA-binding domain superfamily/Winged helix DNA-binding domain"/>
    <property type="match status" value="1"/>
</dbReference>
<name>A0A2T1A9I9_TRISK</name>
<gene>
    <name evidence="5" type="ORF">CLV89_11616</name>
</gene>
<evidence type="ECO:0000256" key="3">
    <source>
        <dbReference type="ARBA" id="ARBA00023163"/>
    </source>
</evidence>
<dbReference type="InterPro" id="IPR000792">
    <property type="entry name" value="Tscrpt_reg_LuxR_C"/>
</dbReference>
<keyword evidence="3" id="KW-0804">Transcription</keyword>
<dbReference type="EMBL" id="PVUF01000016">
    <property type="protein sequence ID" value="PRZ45272.1"/>
    <property type="molecule type" value="Genomic_DNA"/>
</dbReference>
<evidence type="ECO:0000313" key="5">
    <source>
        <dbReference type="EMBL" id="PRZ45272.1"/>
    </source>
</evidence>
<dbReference type="Pfam" id="PF00196">
    <property type="entry name" value="GerE"/>
    <property type="match status" value="1"/>
</dbReference>
<dbReference type="GO" id="GO:0006355">
    <property type="term" value="P:regulation of DNA-templated transcription"/>
    <property type="evidence" value="ECO:0007669"/>
    <property type="project" value="InterPro"/>
</dbReference>
<proteinExistence type="predicted"/>
<comment type="caution">
    <text evidence="5">The sequence shown here is derived from an EMBL/GenBank/DDBJ whole genome shotgun (WGS) entry which is preliminary data.</text>
</comment>
<dbReference type="InterPro" id="IPR036388">
    <property type="entry name" value="WH-like_DNA-bd_sf"/>
</dbReference>
<dbReference type="PANTHER" id="PTHR44688">
    <property type="entry name" value="DNA-BINDING TRANSCRIPTIONAL ACTIVATOR DEVR_DOSR"/>
    <property type="match status" value="1"/>
</dbReference>
<dbReference type="PROSITE" id="PS00622">
    <property type="entry name" value="HTH_LUXR_1"/>
    <property type="match status" value="1"/>
</dbReference>
<reference evidence="5 6" key="1">
    <citation type="submission" date="2018-03" db="EMBL/GenBank/DDBJ databases">
        <title>Genomic Encyclopedia of Archaeal and Bacterial Type Strains, Phase II (KMG-II): from individual species to whole genera.</title>
        <authorList>
            <person name="Goeker M."/>
        </authorList>
    </citation>
    <scope>NUCLEOTIDE SEQUENCE [LARGE SCALE GENOMIC DNA]</scope>
    <source>
        <strain evidence="5 6">DSM 25328</strain>
    </source>
</reference>
<dbReference type="SMART" id="SM00421">
    <property type="entry name" value="HTH_LUXR"/>
    <property type="match status" value="1"/>
</dbReference>
<dbReference type="PRINTS" id="PR00038">
    <property type="entry name" value="HTHLUXR"/>
</dbReference>
<accession>A0A2T1A9I9</accession>
<dbReference type="InterPro" id="IPR016032">
    <property type="entry name" value="Sig_transdc_resp-reg_C-effctor"/>
</dbReference>
<organism evidence="5 6">
    <name type="scientific">Tritonibacter scottomollicae</name>
    <name type="common">Epibacterium scottomollicae</name>
    <dbReference type="NCBI Taxonomy" id="483013"/>
    <lineage>
        <taxon>Bacteria</taxon>
        <taxon>Pseudomonadati</taxon>
        <taxon>Pseudomonadota</taxon>
        <taxon>Alphaproteobacteria</taxon>
        <taxon>Rhodobacterales</taxon>
        <taxon>Paracoccaceae</taxon>
        <taxon>Tritonibacter</taxon>
    </lineage>
</organism>
<sequence length="255" mass="28731">MTSKECVHEFSGIACYFVGNSHDFSSSAIDLATISFSSVKFERLETIDELIALNLERPDRVRSVILNQSMGKTLVDQMERIQEAFPSATIAFAYRQAELAKSFLCKMRELHPRRRVAFLPMNRDLDRWLTLLRLLVCGENFVPDELHDIFFQGNDTASTSEKTDHACEAARVAQKEALEARTAKAVGIRLTTREAQVLSCVAEGKQNKLIANRLGLSEHTVKLHIHHVIAKLGVNNRTEAAVWFLENHGSDHLVQ</sequence>
<dbReference type="PANTHER" id="PTHR44688:SF16">
    <property type="entry name" value="DNA-BINDING TRANSCRIPTIONAL ACTIVATOR DEVR_DOSR"/>
    <property type="match status" value="1"/>
</dbReference>
<protein>
    <submittedName>
        <fullName evidence="5">DNA-binding NarL/FixJ family response regulator</fullName>
    </submittedName>
</protein>
<evidence type="ECO:0000256" key="1">
    <source>
        <dbReference type="ARBA" id="ARBA00023015"/>
    </source>
</evidence>
<evidence type="ECO:0000259" key="4">
    <source>
        <dbReference type="PROSITE" id="PS50043"/>
    </source>
</evidence>
<evidence type="ECO:0000256" key="2">
    <source>
        <dbReference type="ARBA" id="ARBA00023125"/>
    </source>
</evidence>
<keyword evidence="2 5" id="KW-0238">DNA-binding</keyword>
<dbReference type="SUPFAM" id="SSF46894">
    <property type="entry name" value="C-terminal effector domain of the bipartite response regulators"/>
    <property type="match status" value="1"/>
</dbReference>
<keyword evidence="1" id="KW-0805">Transcription regulation</keyword>
<dbReference type="Proteomes" id="UP000237718">
    <property type="component" value="Unassembled WGS sequence"/>
</dbReference>
<dbReference type="PROSITE" id="PS50043">
    <property type="entry name" value="HTH_LUXR_2"/>
    <property type="match status" value="1"/>
</dbReference>
<dbReference type="AlphaFoldDB" id="A0A2T1A9I9"/>
<evidence type="ECO:0000313" key="6">
    <source>
        <dbReference type="Proteomes" id="UP000237718"/>
    </source>
</evidence>
<dbReference type="GO" id="GO:0003677">
    <property type="term" value="F:DNA binding"/>
    <property type="evidence" value="ECO:0007669"/>
    <property type="project" value="UniProtKB-KW"/>
</dbReference>
<dbReference type="RefSeq" id="WP_243395070.1">
    <property type="nucleotide sequence ID" value="NZ_JBLWXK010000011.1"/>
</dbReference>
<dbReference type="CDD" id="cd06170">
    <property type="entry name" value="LuxR_C_like"/>
    <property type="match status" value="1"/>
</dbReference>